<dbReference type="Gene3D" id="3.40.190.10">
    <property type="entry name" value="Periplasmic binding protein-like II"/>
    <property type="match status" value="2"/>
</dbReference>
<dbReference type="SUPFAM" id="SSF53850">
    <property type="entry name" value="Periplasmic binding protein-like II"/>
    <property type="match status" value="1"/>
</dbReference>
<dbReference type="GO" id="GO:0055052">
    <property type="term" value="C:ATP-binding cassette (ABC) transporter complex, substrate-binding subunit-containing"/>
    <property type="evidence" value="ECO:0007669"/>
    <property type="project" value="TreeGrafter"/>
</dbReference>
<dbReference type="OrthoDB" id="2507686at2"/>
<dbReference type="PROSITE" id="PS51257">
    <property type="entry name" value="PROKAR_LIPOPROTEIN"/>
    <property type="match status" value="1"/>
</dbReference>
<comment type="similarity">
    <text evidence="1">Belongs to the bacterial solute-binding protein 1 family.</text>
</comment>
<gene>
    <name evidence="5" type="ORF">SAMN05216252_10633</name>
</gene>
<dbReference type="Proteomes" id="UP000198280">
    <property type="component" value="Unassembled WGS sequence"/>
</dbReference>
<dbReference type="AlphaFoldDB" id="A0A239EL07"/>
<protein>
    <submittedName>
        <fullName evidence="5">Carbohydrate ABC transporter substrate-binding protein, CUT1 family</fullName>
    </submittedName>
</protein>
<evidence type="ECO:0000256" key="3">
    <source>
        <dbReference type="ARBA" id="ARBA00022729"/>
    </source>
</evidence>
<dbReference type="Pfam" id="PF13416">
    <property type="entry name" value="SBP_bac_8"/>
    <property type="match status" value="1"/>
</dbReference>
<dbReference type="GO" id="GO:0015768">
    <property type="term" value="P:maltose transport"/>
    <property type="evidence" value="ECO:0007669"/>
    <property type="project" value="TreeGrafter"/>
</dbReference>
<dbReference type="GO" id="GO:0042956">
    <property type="term" value="P:maltodextrin transmembrane transport"/>
    <property type="evidence" value="ECO:0007669"/>
    <property type="project" value="TreeGrafter"/>
</dbReference>
<evidence type="ECO:0000256" key="4">
    <source>
        <dbReference type="SAM" id="SignalP"/>
    </source>
</evidence>
<evidence type="ECO:0000313" key="5">
    <source>
        <dbReference type="EMBL" id="SNS45307.1"/>
    </source>
</evidence>
<feature type="signal peptide" evidence="4">
    <location>
        <begin position="1"/>
        <end position="20"/>
    </location>
</feature>
<dbReference type="RefSeq" id="WP_089224039.1">
    <property type="nucleotide sequence ID" value="NZ_FZOF01000006.1"/>
</dbReference>
<keyword evidence="3 4" id="KW-0732">Signal</keyword>
<reference evidence="5 6" key="1">
    <citation type="submission" date="2017-06" db="EMBL/GenBank/DDBJ databases">
        <authorList>
            <person name="Kim H.J."/>
            <person name="Triplett B.A."/>
        </authorList>
    </citation>
    <scope>NUCLEOTIDE SEQUENCE [LARGE SCALE GENOMIC DNA]</scope>
    <source>
        <strain evidence="5 6">CGMCC 4.1858</strain>
    </source>
</reference>
<name>A0A239EL07_9ACTN</name>
<dbReference type="InterPro" id="IPR006059">
    <property type="entry name" value="SBP"/>
</dbReference>
<keyword evidence="6" id="KW-1185">Reference proteome</keyword>
<dbReference type="EMBL" id="FZOF01000006">
    <property type="protein sequence ID" value="SNS45307.1"/>
    <property type="molecule type" value="Genomic_DNA"/>
</dbReference>
<sequence>MKRKLIAAIGVAVMVAGVAACGSDDKGSGKAAAPKEITVWLTVDAQKNWPELVKQADDAFTAKHKGVKIRHEYYEWTAKNQKLDAVLATKKVPDVVEMGNTETLGYLVKGAFAPVDKSKFENSGDWLDALEGSVTYNGKTYGVPYYAGARVGTWRKDVAKAAGVTKAPTTWAELTDALDKIQKKNGDKFSAWYQPSRDWYTALAFVKDAGGDVAKEDGGKWTATLSDPKSIEGLKTWKSVLDTYFHGDKNKDESDRYIVYGQGKSALIYGASWEGGAAADPKTDKTGKLKDNLETFALPGPNGDLLPNFIGGSDLVIPAKSAAQDLAADWINGFTDSAAQKVLISKGNLPNAKSLLAPLKDDPATAASARANENTWFVPTAPGWLQVEKKQILQNMLNDIAVGKASIEDATKAADEQINAVINAG</sequence>
<dbReference type="GO" id="GO:1901982">
    <property type="term" value="F:maltose binding"/>
    <property type="evidence" value="ECO:0007669"/>
    <property type="project" value="TreeGrafter"/>
</dbReference>
<accession>A0A239EL07</accession>
<dbReference type="PANTHER" id="PTHR30061:SF50">
    <property type="entry name" value="MALTOSE_MALTODEXTRIN-BINDING PERIPLASMIC PROTEIN"/>
    <property type="match status" value="1"/>
</dbReference>
<evidence type="ECO:0000313" key="6">
    <source>
        <dbReference type="Proteomes" id="UP000198280"/>
    </source>
</evidence>
<organism evidence="5 6">
    <name type="scientific">Actinacidiphila glaucinigra</name>
    <dbReference type="NCBI Taxonomy" id="235986"/>
    <lineage>
        <taxon>Bacteria</taxon>
        <taxon>Bacillati</taxon>
        <taxon>Actinomycetota</taxon>
        <taxon>Actinomycetes</taxon>
        <taxon>Kitasatosporales</taxon>
        <taxon>Streptomycetaceae</taxon>
        <taxon>Actinacidiphila</taxon>
    </lineage>
</organism>
<evidence type="ECO:0000256" key="2">
    <source>
        <dbReference type="ARBA" id="ARBA00022448"/>
    </source>
</evidence>
<proteinExistence type="inferred from homology"/>
<evidence type="ECO:0000256" key="1">
    <source>
        <dbReference type="ARBA" id="ARBA00008520"/>
    </source>
</evidence>
<keyword evidence="2" id="KW-0813">Transport</keyword>
<dbReference type="PANTHER" id="PTHR30061">
    <property type="entry name" value="MALTOSE-BINDING PERIPLASMIC PROTEIN"/>
    <property type="match status" value="1"/>
</dbReference>
<feature type="chain" id="PRO_5039559466" evidence="4">
    <location>
        <begin position="21"/>
        <end position="425"/>
    </location>
</feature>